<dbReference type="OrthoDB" id="9763372at2"/>
<evidence type="ECO:0000313" key="8">
    <source>
        <dbReference type="Proteomes" id="UP000229897"/>
    </source>
</evidence>
<feature type="signal peptide" evidence="4">
    <location>
        <begin position="1"/>
        <end position="23"/>
    </location>
</feature>
<dbReference type="Pfam" id="PF08479">
    <property type="entry name" value="POTRA_2"/>
    <property type="match status" value="1"/>
</dbReference>
<feature type="domain" description="Haemolysin activator HlyB C-terminal" evidence="5">
    <location>
        <begin position="177"/>
        <end position="489"/>
    </location>
</feature>
<dbReference type="EMBL" id="CP024608">
    <property type="protein sequence ID" value="ATQ75954.1"/>
    <property type="molecule type" value="Genomic_DNA"/>
</dbReference>
<dbReference type="InterPro" id="IPR005565">
    <property type="entry name" value="Hemolysn_activator_HlyB_C"/>
</dbReference>
<dbReference type="GO" id="GO:0098046">
    <property type="term" value="C:type V protein secretion system complex"/>
    <property type="evidence" value="ECO:0007669"/>
    <property type="project" value="TreeGrafter"/>
</dbReference>
<dbReference type="InterPro" id="IPR051544">
    <property type="entry name" value="TPS_OM_transporter"/>
</dbReference>
<protein>
    <submittedName>
        <fullName evidence="7">Peptidase S37</fullName>
    </submittedName>
</protein>
<name>A0A2D2DLU3_9BURK</name>
<accession>A0A2D2DLU3</accession>
<evidence type="ECO:0000256" key="3">
    <source>
        <dbReference type="ARBA" id="ARBA00023237"/>
    </source>
</evidence>
<evidence type="ECO:0000313" key="7">
    <source>
        <dbReference type="EMBL" id="ATQ75954.1"/>
    </source>
</evidence>
<evidence type="ECO:0000256" key="1">
    <source>
        <dbReference type="ARBA" id="ARBA00022452"/>
    </source>
</evidence>
<keyword evidence="3" id="KW-0998">Cell outer membrane</keyword>
<dbReference type="GO" id="GO:0008320">
    <property type="term" value="F:protein transmembrane transporter activity"/>
    <property type="evidence" value="ECO:0007669"/>
    <property type="project" value="TreeGrafter"/>
</dbReference>
<sequence>MKRPFARLAAGAVLAAAVGAAWANEPAATDPIRFDISRFDVAGNTLLASSEIDAALRPFAGSGRDFGDVQRALEALEALYHARGYQVVTVRLPEQELNRGVVRLDVVQTNIGRILVSGNKVVDEANVRRALPALQPGRTPNLDQVSANLRMANQNPARKISLNLQNGSADDELDARLAVVDDKPWTVMVNLDNTGTGQTGKTHAGVVLQHANLWGRDHVGSVQYTTTVEEPGKVSVYGAGYHIPLYVLGDSVDLYASYSDIDSGAVTAGIFNLAVSGKGTVAGVRYNQTLARRGSLDPRLVYGFDHKAYKNSVLLAGQNFGNDITVHPLSVTYLASTPLAGGDVNFSAGLVRNLPGGSRGGSADFARTRAGAKAGYTVARLAAGLNRAFGADWQLRALLNGQITGDALVPGEQFGAGGASSVRGFDERAVSTDSGILANLEVYTPNFCAARQRWQCRVLGFVDAAHGRRNEALPGEAARATVSSVGLGWRFSMGNSLNMQIDYGHVLRRDAGVSDKNKVHVRVGLAY</sequence>
<evidence type="ECO:0000259" key="6">
    <source>
        <dbReference type="Pfam" id="PF08479"/>
    </source>
</evidence>
<organism evidence="7 8">
    <name type="scientific">Massilia violaceinigra</name>
    <dbReference type="NCBI Taxonomy" id="2045208"/>
    <lineage>
        <taxon>Bacteria</taxon>
        <taxon>Pseudomonadati</taxon>
        <taxon>Pseudomonadota</taxon>
        <taxon>Betaproteobacteria</taxon>
        <taxon>Burkholderiales</taxon>
        <taxon>Oxalobacteraceae</taxon>
        <taxon>Telluria group</taxon>
        <taxon>Massilia</taxon>
    </lineage>
</organism>
<gene>
    <name evidence="7" type="ORF">CR152_16495</name>
</gene>
<dbReference type="GO" id="GO:0046819">
    <property type="term" value="P:protein secretion by the type V secretion system"/>
    <property type="evidence" value="ECO:0007669"/>
    <property type="project" value="TreeGrafter"/>
</dbReference>
<evidence type="ECO:0000256" key="4">
    <source>
        <dbReference type="SAM" id="SignalP"/>
    </source>
</evidence>
<dbReference type="PANTHER" id="PTHR34597:SF6">
    <property type="entry name" value="BLR6126 PROTEIN"/>
    <property type="match status" value="1"/>
</dbReference>
<dbReference type="InterPro" id="IPR013686">
    <property type="entry name" value="Polypept-transport_assoc_ShlB"/>
</dbReference>
<dbReference type="Gene3D" id="2.40.160.50">
    <property type="entry name" value="membrane protein fhac: a member of the omp85/tpsb transporter family"/>
    <property type="match status" value="1"/>
</dbReference>
<dbReference type="RefSeq" id="WP_099876149.1">
    <property type="nucleotide sequence ID" value="NZ_CP024608.1"/>
</dbReference>
<proteinExistence type="predicted"/>
<keyword evidence="1" id="KW-1134">Transmembrane beta strand</keyword>
<dbReference type="Pfam" id="PF03865">
    <property type="entry name" value="ShlB"/>
    <property type="match status" value="1"/>
</dbReference>
<evidence type="ECO:0000259" key="5">
    <source>
        <dbReference type="Pfam" id="PF03865"/>
    </source>
</evidence>
<dbReference type="AlphaFoldDB" id="A0A2D2DLU3"/>
<feature type="chain" id="PRO_5013823861" evidence="4">
    <location>
        <begin position="24"/>
        <end position="527"/>
    </location>
</feature>
<dbReference type="Proteomes" id="UP000229897">
    <property type="component" value="Chromosome"/>
</dbReference>
<dbReference type="KEGG" id="mass:CR152_16495"/>
<keyword evidence="4" id="KW-0732">Signal</keyword>
<feature type="domain" description="Polypeptide-transport-associated ShlB-type" evidence="6">
    <location>
        <begin position="34"/>
        <end position="108"/>
    </location>
</feature>
<keyword evidence="8" id="KW-1185">Reference proteome</keyword>
<dbReference type="PANTHER" id="PTHR34597">
    <property type="entry name" value="SLR1661 PROTEIN"/>
    <property type="match status" value="1"/>
</dbReference>
<keyword evidence="2" id="KW-0812">Transmembrane</keyword>
<dbReference type="Gene3D" id="3.10.20.310">
    <property type="entry name" value="membrane protein fhac"/>
    <property type="match status" value="1"/>
</dbReference>
<reference evidence="7" key="1">
    <citation type="submission" date="2017-10" db="EMBL/GenBank/DDBJ databases">
        <title>Massilia psychrophilum sp. nov., a novel purple-pigmented bacterium isolated from Tianshan glacier, Xinjiang Municipality, China.</title>
        <authorList>
            <person name="Wang H."/>
        </authorList>
    </citation>
    <scope>NUCLEOTIDE SEQUENCE [LARGE SCALE GENOMIC DNA]</scope>
    <source>
        <strain evidence="7">B2</strain>
    </source>
</reference>
<keyword evidence="1" id="KW-0472">Membrane</keyword>
<evidence type="ECO:0000256" key="2">
    <source>
        <dbReference type="ARBA" id="ARBA00022692"/>
    </source>
</evidence>